<evidence type="ECO:0000313" key="2">
    <source>
        <dbReference type="Proteomes" id="UP000827609"/>
    </source>
</evidence>
<sequence>MELMVSLSAKIPAYTDRQQDIMWTMLHDKGHVIDANRSSPALDDLIAKYPERPEMPLYRGLYEKELMALFKQAKNPFVMINKYLSFSQDFATAKGFAKAGKTDTMLEILPGPKNKAFNYWQRTYNLIMAADLDKEFGGDEEEREMILDGLMDELEWIYPIDFRFRILKSRNEQGVQIITIQPV</sequence>
<proteinExistence type="predicted"/>
<name>A0AAE7WTP9_9CAUD</name>
<protein>
    <submittedName>
        <fullName evidence="1">Uncharacterized protein</fullName>
    </submittedName>
</protein>
<evidence type="ECO:0000313" key="1">
    <source>
        <dbReference type="EMBL" id="QYW04877.1"/>
    </source>
</evidence>
<organism evidence="1 2">
    <name type="scientific">Erwinia phage pEa_SNUABM_7</name>
    <dbReference type="NCBI Taxonomy" id="2866695"/>
    <lineage>
        <taxon>Viruses</taxon>
        <taxon>Duplodnaviria</taxon>
        <taxon>Heunggongvirae</taxon>
        <taxon>Uroviricota</taxon>
        <taxon>Caudoviricetes</taxon>
        <taxon>Snuvirus</taxon>
        <taxon>Snuvirus SNUABM7</taxon>
    </lineage>
</organism>
<dbReference type="SUPFAM" id="SSF56399">
    <property type="entry name" value="ADP-ribosylation"/>
    <property type="match status" value="1"/>
</dbReference>
<gene>
    <name evidence="1" type="ORF">pEaSNUABM7_00209</name>
</gene>
<dbReference type="Proteomes" id="UP000827609">
    <property type="component" value="Segment"/>
</dbReference>
<keyword evidence="2" id="KW-1185">Reference proteome</keyword>
<dbReference type="EMBL" id="MZ475896">
    <property type="protein sequence ID" value="QYW04877.1"/>
    <property type="molecule type" value="Genomic_DNA"/>
</dbReference>
<accession>A0AAE7WTP9</accession>
<reference evidence="1" key="1">
    <citation type="submission" date="2021-06" db="EMBL/GenBank/DDBJ databases">
        <title>Complete genome sequence of Erwinia phage pEa_SNUABM_7.</title>
        <authorList>
            <person name="Kim S.G."/>
            <person name="Park S.C."/>
        </authorList>
    </citation>
    <scope>NUCLEOTIDE SEQUENCE</scope>
</reference>